<keyword evidence="3" id="KW-0970">Cilium biogenesis/degradation</keyword>
<name>A0ABD1FBD1_HYPHA</name>
<evidence type="ECO:0000313" key="8">
    <source>
        <dbReference type="EMBL" id="KAL1516568.1"/>
    </source>
</evidence>
<dbReference type="Pfam" id="PF07773">
    <property type="entry name" value="TCTN_DUF1619"/>
    <property type="match status" value="2"/>
</dbReference>
<keyword evidence="4" id="KW-0325">Glycoprotein</keyword>
<feature type="chain" id="PRO_5044820354" description="Tectonic-1" evidence="5">
    <location>
        <begin position="16"/>
        <end position="640"/>
    </location>
</feature>
<reference evidence="8 9" key="1">
    <citation type="submission" date="2024-05" db="EMBL/GenBank/DDBJ databases">
        <title>Genetic variation in Jamaican populations of the coffee berry borer (Hypothenemus hampei).</title>
        <authorList>
            <person name="Errbii M."/>
            <person name="Myrie A."/>
        </authorList>
    </citation>
    <scope>NUCLEOTIDE SEQUENCE [LARGE SCALE GENOMIC DNA]</scope>
    <source>
        <strain evidence="8">JA-Hopewell-2020-01-JO</strain>
        <tissue evidence="8">Whole body</tissue>
    </source>
</reference>
<organism evidence="8 9">
    <name type="scientific">Hypothenemus hampei</name>
    <name type="common">Coffee berry borer</name>
    <dbReference type="NCBI Taxonomy" id="57062"/>
    <lineage>
        <taxon>Eukaryota</taxon>
        <taxon>Metazoa</taxon>
        <taxon>Ecdysozoa</taxon>
        <taxon>Arthropoda</taxon>
        <taxon>Hexapoda</taxon>
        <taxon>Insecta</taxon>
        <taxon>Pterygota</taxon>
        <taxon>Neoptera</taxon>
        <taxon>Endopterygota</taxon>
        <taxon>Coleoptera</taxon>
        <taxon>Polyphaga</taxon>
        <taxon>Cucujiformia</taxon>
        <taxon>Curculionidae</taxon>
        <taxon>Scolytinae</taxon>
        <taxon>Hypothenemus</taxon>
    </lineage>
</organism>
<feature type="signal peptide" evidence="5">
    <location>
        <begin position="1"/>
        <end position="15"/>
    </location>
</feature>
<sequence length="640" mass="73698">MNIILIIAWLSWICGENVTSTNSSTTSFTTTENAFTTVTTSSTLCQTNDDGNCTIFNITTTEEPVKIGLPIHQDHEIGISDVCTCNLQFNICDINCCCDPDCSQTDKRIFQYCQIESNSYLDDRYCHYTKLLYINNTQFHWQVDQNGLFCVVRSNKPESYLVQNDMPIAKVEDLKQEYEFWPYEHSNGNHVVKFRYSFGDPIIIIRNDSTLDFLNLPINLLTQSCQFSKDVFYLNNLKTVCSQKIQEENVFLKLETFFQDFKIMANGSTEPWLCSEHFTNCTKIYNGDMKFTCFSDVKRSLRICHNVVKSINLRFYHNGTNGLKKVIVLGVLTNVSYPLTSGSDSTITQSYSVEFLWINQTKNYSKTFSGNPGYIIAKPILIGQKLNRKNDTFIQRKERFVDNFMTFPEPIGETHECVRNESFYVPLEFGTNLLTRCTFNRLITIHVKQNASSVCQGVQEEIYRLWGVSNNSLVYGYFGNALTTRKDDWGEVLYDITPRAFLNFTRGNFTVNSTNLQCFNLSTSVNIQIIYSRIRMKMIHNQAKIVGIKISFLNAKNESFPLKENKFNVSFRLISQVSFHDATTDVEKHYVDPPGLDFRLPYDFFYPFVKIDNSGSKAHLSNIILVVGFEITFALFLIRN</sequence>
<comment type="similarity">
    <text evidence="1">Belongs to the tectonic family.</text>
</comment>
<dbReference type="Proteomes" id="UP001566132">
    <property type="component" value="Unassembled WGS sequence"/>
</dbReference>
<dbReference type="PANTHER" id="PTHR14611">
    <property type="entry name" value="TECTONIC FAMILY MEMBER"/>
    <property type="match status" value="1"/>
</dbReference>
<keyword evidence="9" id="KW-1185">Reference proteome</keyword>
<proteinExistence type="inferred from homology"/>
<feature type="domain" description="Tectonic-1-3 N-terminal" evidence="7">
    <location>
        <begin position="81"/>
        <end position="161"/>
    </location>
</feature>
<evidence type="ECO:0000256" key="2">
    <source>
        <dbReference type="ARBA" id="ARBA00022729"/>
    </source>
</evidence>
<dbReference type="Pfam" id="PF25752">
    <property type="entry name" value="DUF1619_N"/>
    <property type="match status" value="1"/>
</dbReference>
<accession>A0ABD1FBD1</accession>
<evidence type="ECO:0000256" key="5">
    <source>
        <dbReference type="SAM" id="SignalP"/>
    </source>
</evidence>
<evidence type="ECO:0000313" key="9">
    <source>
        <dbReference type="Proteomes" id="UP001566132"/>
    </source>
</evidence>
<feature type="domain" description="Tectonic-1-3" evidence="6">
    <location>
        <begin position="195"/>
        <end position="356"/>
    </location>
</feature>
<comment type="caution">
    <text evidence="8">The sequence shown here is derived from an EMBL/GenBank/DDBJ whole genome shotgun (WGS) entry which is preliminary data.</text>
</comment>
<feature type="domain" description="Tectonic-1-3" evidence="6">
    <location>
        <begin position="373"/>
        <end position="556"/>
    </location>
</feature>
<evidence type="ECO:0000256" key="4">
    <source>
        <dbReference type="ARBA" id="ARBA00023180"/>
    </source>
</evidence>
<dbReference type="EMBL" id="JBDJPC010000001">
    <property type="protein sequence ID" value="KAL1516568.1"/>
    <property type="molecule type" value="Genomic_DNA"/>
</dbReference>
<protein>
    <recommendedName>
        <fullName evidence="10">Tectonic-1</fullName>
    </recommendedName>
</protein>
<evidence type="ECO:0000256" key="1">
    <source>
        <dbReference type="ARBA" id="ARBA00007633"/>
    </source>
</evidence>
<gene>
    <name evidence="8" type="ORF">ABEB36_000468</name>
</gene>
<evidence type="ECO:0000259" key="7">
    <source>
        <dbReference type="Pfam" id="PF25752"/>
    </source>
</evidence>
<dbReference type="PANTHER" id="PTHR14611:SF2">
    <property type="entry name" value="TECTONIC"/>
    <property type="match status" value="1"/>
</dbReference>
<dbReference type="InterPro" id="IPR011677">
    <property type="entry name" value="TCTN1-3_dom"/>
</dbReference>
<evidence type="ECO:0000256" key="3">
    <source>
        <dbReference type="ARBA" id="ARBA00022794"/>
    </source>
</evidence>
<dbReference type="AlphaFoldDB" id="A0ABD1FBD1"/>
<evidence type="ECO:0008006" key="10">
    <source>
        <dbReference type="Google" id="ProtNLM"/>
    </source>
</evidence>
<dbReference type="InterPro" id="IPR057724">
    <property type="entry name" value="TCTN1-3_N"/>
</dbReference>
<keyword evidence="2 5" id="KW-0732">Signal</keyword>
<dbReference type="GO" id="GO:0030030">
    <property type="term" value="P:cell projection organization"/>
    <property type="evidence" value="ECO:0007669"/>
    <property type="project" value="UniProtKB-KW"/>
</dbReference>
<evidence type="ECO:0000259" key="6">
    <source>
        <dbReference type="Pfam" id="PF07773"/>
    </source>
</evidence>
<dbReference type="InterPro" id="IPR040354">
    <property type="entry name" value="TCTN1-3"/>
</dbReference>